<accession>A0ABQ0GCN8</accession>
<dbReference type="GeneID" id="98176398"/>
<keyword evidence="1" id="KW-0812">Transmembrane</keyword>
<name>A0ABQ0GCN8_9PEZI</name>
<dbReference type="EMBL" id="BAAFSV010000003">
    <property type="protein sequence ID" value="GAB1315445.1"/>
    <property type="molecule type" value="Genomic_DNA"/>
</dbReference>
<feature type="transmembrane region" description="Helical" evidence="1">
    <location>
        <begin position="210"/>
        <end position="232"/>
    </location>
</feature>
<sequence>MASTWSDDASTMAPPSRTSVKREVNAMFKFLQKERKVKQRFIVAVVRPETIESLERACDIPWWKFWKSSAPLLVTTEDWLQPNIDSAQGDPGCTEMEERRKHKFYLGPSVRIRVGMDQGSPWSSAMRSSESLSSEDKEKLRTHLQAMENADMDGKWWRAWKGPVSAILGLAVAAGKLAIGLEATVAGIFVEYTFGYMSWKAAAAAPKTSVTMTAAGSAILLGVGVAAAVYVIPWDGLFSWFRGFFASIWDWMCNVWAKFKSWLFGEEEKSRAPNARDPGGRSSPMAFS</sequence>
<keyword evidence="1" id="KW-1133">Transmembrane helix</keyword>
<proteinExistence type="predicted"/>
<feature type="transmembrane region" description="Helical" evidence="1">
    <location>
        <begin position="164"/>
        <end position="190"/>
    </location>
</feature>
<keyword evidence="3" id="KW-1185">Reference proteome</keyword>
<evidence type="ECO:0000313" key="2">
    <source>
        <dbReference type="EMBL" id="GAB1315445.1"/>
    </source>
</evidence>
<organism evidence="2 3">
    <name type="scientific">Madurella fahalii</name>
    <dbReference type="NCBI Taxonomy" id="1157608"/>
    <lineage>
        <taxon>Eukaryota</taxon>
        <taxon>Fungi</taxon>
        <taxon>Dikarya</taxon>
        <taxon>Ascomycota</taxon>
        <taxon>Pezizomycotina</taxon>
        <taxon>Sordariomycetes</taxon>
        <taxon>Sordariomycetidae</taxon>
        <taxon>Sordariales</taxon>
        <taxon>Sordariales incertae sedis</taxon>
        <taxon>Madurella</taxon>
    </lineage>
</organism>
<protein>
    <submittedName>
        <fullName evidence="2">Uncharacterized protein</fullName>
    </submittedName>
</protein>
<gene>
    <name evidence="2" type="ORF">MFIFM68171_05655</name>
</gene>
<reference evidence="2 3" key="1">
    <citation type="submission" date="2024-09" db="EMBL/GenBank/DDBJ databases">
        <title>Itraconazole resistance in Madurella fahalii resulting from another homologue of gene encoding cytochrome P450 14-alpha sterol demethylase (CYP51).</title>
        <authorList>
            <person name="Yoshioka I."/>
            <person name="Fahal A.H."/>
            <person name="Kaneko S."/>
            <person name="Yaguchi T."/>
        </authorList>
    </citation>
    <scope>NUCLEOTIDE SEQUENCE [LARGE SCALE GENOMIC DNA]</scope>
    <source>
        <strain evidence="2 3">IFM 68171</strain>
    </source>
</reference>
<keyword evidence="1" id="KW-0472">Membrane</keyword>
<evidence type="ECO:0000256" key="1">
    <source>
        <dbReference type="SAM" id="Phobius"/>
    </source>
</evidence>
<comment type="caution">
    <text evidence="2">The sequence shown here is derived from an EMBL/GenBank/DDBJ whole genome shotgun (WGS) entry which is preliminary data.</text>
</comment>
<evidence type="ECO:0000313" key="3">
    <source>
        <dbReference type="Proteomes" id="UP001628179"/>
    </source>
</evidence>
<dbReference type="Proteomes" id="UP001628179">
    <property type="component" value="Unassembled WGS sequence"/>
</dbReference>
<dbReference type="RefSeq" id="XP_070917176.1">
    <property type="nucleotide sequence ID" value="XM_071061075.1"/>
</dbReference>